<feature type="chain" id="PRO_5002671408" evidence="1">
    <location>
        <begin position="28"/>
        <end position="121"/>
    </location>
</feature>
<evidence type="ECO:0000313" key="2">
    <source>
        <dbReference type="EMBL" id="EDK12734.1"/>
    </source>
</evidence>
<keyword evidence="1" id="KW-0732">Signal</keyword>
<protein>
    <submittedName>
        <fullName evidence="2">Uncharacterized protein</fullName>
    </submittedName>
</protein>
<dbReference type="BioCyc" id="HINF375063:G119K-2335-MONOMER"/>
<evidence type="ECO:0000256" key="1">
    <source>
        <dbReference type="SAM" id="SignalP"/>
    </source>
</evidence>
<gene>
    <name evidence="2" type="ORF">CGSHiR3021_01392</name>
</gene>
<organism evidence="2 3">
    <name type="scientific">Haemophilus influenzae 22.4-21</name>
    <dbReference type="NCBI Taxonomy" id="375063"/>
    <lineage>
        <taxon>Bacteria</taxon>
        <taxon>Pseudomonadati</taxon>
        <taxon>Pseudomonadota</taxon>
        <taxon>Gammaproteobacteria</taxon>
        <taxon>Pasteurellales</taxon>
        <taxon>Pasteurellaceae</taxon>
        <taxon>Haemophilus</taxon>
    </lineage>
</organism>
<dbReference type="Proteomes" id="UP000005596">
    <property type="component" value="Unassembled WGS sequence"/>
</dbReference>
<reference evidence="2 3" key="1">
    <citation type="journal article" date="2007" name="Genome Biol.">
        <title>Characterization and modeling of the Haemophilus influenzae core and supragenomes based on the complete genomic sequences of Rd and 12 clinical nontypeable strains.</title>
        <authorList>
            <person name="Hogg J.S."/>
            <person name="Hu F.Z."/>
            <person name="Janto B."/>
            <person name="Boissy R."/>
            <person name="Hayes J."/>
            <person name="Keefe R."/>
            <person name="Post J.C."/>
            <person name="Ehrlich G.D."/>
        </authorList>
    </citation>
    <scope>NUCLEOTIDE SEQUENCE [LARGE SCALE GENOMIC DNA]</scope>
    <source>
        <strain evidence="2 3">22.4-21</strain>
    </source>
</reference>
<dbReference type="EMBL" id="AAZJ01000034">
    <property type="protein sequence ID" value="EDK12734.1"/>
    <property type="molecule type" value="Genomic_DNA"/>
</dbReference>
<dbReference type="AlphaFoldDB" id="A4P1H5"/>
<sequence length="121" mass="14072">MLRQRKVGKRKAPLLFLISFVSYNLLNGNFLNSPQAAQTDENCLKIESRKGDLYGAPNLSEHYLKSAVNFKFILRTKNILSFDRTLNRIKNKLGSLLFHLCGIEFVGNFRLFERSEFRKFP</sequence>
<evidence type="ECO:0000313" key="3">
    <source>
        <dbReference type="Proteomes" id="UP000005596"/>
    </source>
</evidence>
<proteinExistence type="predicted"/>
<name>A4P1H5_HAEIF</name>
<feature type="signal peptide" evidence="1">
    <location>
        <begin position="1"/>
        <end position="27"/>
    </location>
</feature>
<accession>A4P1H5</accession>